<evidence type="ECO:0000313" key="1">
    <source>
        <dbReference type="EMBL" id="MFH0252187.1"/>
    </source>
</evidence>
<sequence>RARGAAGALACALGAAVAARLRERGERLLEDCLDRVLRGERGYRLAPLRDLDATPDQQVALIAALSVLQRER</sequence>
<organism evidence="1 2">
    <name type="scientific">Streptomyces chitinivorans</name>
    <dbReference type="NCBI Taxonomy" id="1257027"/>
    <lineage>
        <taxon>Bacteria</taxon>
        <taxon>Bacillati</taxon>
        <taxon>Actinomycetota</taxon>
        <taxon>Actinomycetes</taxon>
        <taxon>Kitasatosporales</taxon>
        <taxon>Streptomycetaceae</taxon>
        <taxon>Streptomyces</taxon>
    </lineage>
</organism>
<protein>
    <submittedName>
        <fullName evidence="1">ATP-binding protein</fullName>
    </submittedName>
</protein>
<keyword evidence="2" id="KW-1185">Reference proteome</keyword>
<dbReference type="EMBL" id="JBIHMK010000248">
    <property type="protein sequence ID" value="MFH0252187.1"/>
    <property type="molecule type" value="Genomic_DNA"/>
</dbReference>
<feature type="non-terminal residue" evidence="1">
    <location>
        <position position="1"/>
    </location>
</feature>
<evidence type="ECO:0000313" key="2">
    <source>
        <dbReference type="Proteomes" id="UP001607069"/>
    </source>
</evidence>
<keyword evidence="1" id="KW-0067">ATP-binding</keyword>
<name>A0ABW7I200_9ACTN</name>
<comment type="caution">
    <text evidence="1">The sequence shown here is derived from an EMBL/GenBank/DDBJ whole genome shotgun (WGS) entry which is preliminary data.</text>
</comment>
<keyword evidence="1" id="KW-0547">Nucleotide-binding</keyword>
<dbReference type="GO" id="GO:0005524">
    <property type="term" value="F:ATP binding"/>
    <property type="evidence" value="ECO:0007669"/>
    <property type="project" value="UniProtKB-KW"/>
</dbReference>
<proteinExistence type="predicted"/>
<reference evidence="1 2" key="1">
    <citation type="submission" date="2024-10" db="EMBL/GenBank/DDBJ databases">
        <authorList>
            <person name="Cho J.-C."/>
        </authorList>
    </citation>
    <scope>NUCLEOTIDE SEQUENCE [LARGE SCALE GENOMIC DNA]</scope>
    <source>
        <strain evidence="1 2">KCTC29696</strain>
    </source>
</reference>
<accession>A0ABW7I200</accession>
<dbReference type="Proteomes" id="UP001607069">
    <property type="component" value="Unassembled WGS sequence"/>
</dbReference>
<gene>
    <name evidence="1" type="ORF">ACG5V6_28790</name>
</gene>